<dbReference type="InterPro" id="IPR009057">
    <property type="entry name" value="Homeodomain-like_sf"/>
</dbReference>
<accession>A0A0X8F9C1</accession>
<name>A0A0X8F9C1_9LACT</name>
<dbReference type="GO" id="GO:0003677">
    <property type="term" value="F:DNA binding"/>
    <property type="evidence" value="ECO:0007669"/>
    <property type="project" value="UniProtKB-UniRule"/>
</dbReference>
<proteinExistence type="predicted"/>
<dbReference type="Pfam" id="PF14278">
    <property type="entry name" value="TetR_C_8"/>
    <property type="match status" value="1"/>
</dbReference>
<dbReference type="SUPFAM" id="SSF46689">
    <property type="entry name" value="Homeodomain-like"/>
    <property type="match status" value="1"/>
</dbReference>
<dbReference type="Gene3D" id="1.10.357.10">
    <property type="entry name" value="Tetracycline Repressor, domain 2"/>
    <property type="match status" value="1"/>
</dbReference>
<feature type="DNA-binding region" description="H-T-H motif" evidence="2">
    <location>
        <begin position="25"/>
        <end position="44"/>
    </location>
</feature>
<organism evidence="4 5">
    <name type="scientific">Aerococcus christensenii</name>
    <dbReference type="NCBI Taxonomy" id="87541"/>
    <lineage>
        <taxon>Bacteria</taxon>
        <taxon>Bacillati</taxon>
        <taxon>Bacillota</taxon>
        <taxon>Bacilli</taxon>
        <taxon>Lactobacillales</taxon>
        <taxon>Aerococcaceae</taxon>
        <taxon>Aerococcus</taxon>
    </lineage>
</organism>
<evidence type="ECO:0000313" key="5">
    <source>
        <dbReference type="Proteomes" id="UP000070422"/>
    </source>
</evidence>
<evidence type="ECO:0000256" key="1">
    <source>
        <dbReference type="ARBA" id="ARBA00023125"/>
    </source>
</evidence>
<evidence type="ECO:0000256" key="2">
    <source>
        <dbReference type="PROSITE-ProRule" id="PRU00335"/>
    </source>
</evidence>
<reference evidence="4 5" key="1">
    <citation type="submission" date="2016-01" db="EMBL/GenBank/DDBJ databases">
        <authorList>
            <person name="Oliw E.H."/>
        </authorList>
    </citation>
    <scope>NUCLEOTIDE SEQUENCE [LARGE SCALE GENOMIC DNA]</scope>
    <source>
        <strain evidence="4 5">KA00635</strain>
    </source>
</reference>
<dbReference type="PROSITE" id="PS50977">
    <property type="entry name" value="HTH_TETR_2"/>
    <property type="match status" value="1"/>
</dbReference>
<evidence type="ECO:0000313" key="4">
    <source>
        <dbReference type="EMBL" id="KXB36220.1"/>
    </source>
</evidence>
<dbReference type="Proteomes" id="UP000070422">
    <property type="component" value="Unassembled WGS sequence"/>
</dbReference>
<feature type="domain" description="HTH tetR-type" evidence="3">
    <location>
        <begin position="2"/>
        <end position="62"/>
    </location>
</feature>
<dbReference type="OrthoDB" id="9810250at2"/>
<dbReference type="InterPro" id="IPR039532">
    <property type="entry name" value="TetR_C_Firmicutes"/>
</dbReference>
<dbReference type="AlphaFoldDB" id="A0A0X8F9C1"/>
<protein>
    <recommendedName>
        <fullName evidence="3">HTH tetR-type domain-containing protein</fullName>
    </recommendedName>
</protein>
<dbReference type="STRING" id="87541.AWM71_03005"/>
<sequence>MTTIQNQIINAYYQLTIESHEANITVSDIINRSQTSRSTFYRYFLDKFDVMNHVFLNDFNQETSLSIKNPAELITAILLTLSKRPIYYQRILTLKCHNDFYNFLYHFISSQLTHLINEPSNSETMDILTTFASSAITYTSCQWIKSGQKRSIQKMTTVITEALPLPLKTI</sequence>
<gene>
    <name evidence="4" type="ORF">HMPREF3187_00993</name>
</gene>
<dbReference type="PATRIC" id="fig|87541.4.peg.984"/>
<comment type="caution">
    <text evidence="4">The sequence shown here is derived from an EMBL/GenBank/DDBJ whole genome shotgun (WGS) entry which is preliminary data.</text>
</comment>
<dbReference type="KEGG" id="acg:AWM71_03005"/>
<dbReference type="RefSeq" id="WP_060776598.1">
    <property type="nucleotide sequence ID" value="NZ_CP014159.1"/>
</dbReference>
<dbReference type="EMBL" id="LSCQ01000046">
    <property type="protein sequence ID" value="KXB36220.1"/>
    <property type="molecule type" value="Genomic_DNA"/>
</dbReference>
<dbReference type="InterPro" id="IPR001647">
    <property type="entry name" value="HTH_TetR"/>
</dbReference>
<evidence type="ECO:0000259" key="3">
    <source>
        <dbReference type="PROSITE" id="PS50977"/>
    </source>
</evidence>
<keyword evidence="1 2" id="KW-0238">DNA-binding</keyword>